<sequence>MHDAILVGVGTALNDDPRLLGAILVFYRNARYANLLLSNTFASGRPAVPPSGHPELQSATMHYCRLLHNKRAGLYRPDAVDHLVKRRCAMSSVKNGCKIHAHSSISPAPLLCRSEVPNGAHSHFRSQLQVSTPLRRVRQMMDVAGTHVSYLMADCLSYEETCIYRHTTDSPHKSRRLSASGDGFVNARVATCTADFSEGDRQVLPAECHTEALLDYAGIVAWRANTVDDLRIRGSGLQCPVVSLLPLPGSATAWTRRGACRRRRCSCHVKEVAPPIRYPCPSLSPPMWLCKSTVKLAELDTAFAVAEKAEGETGLQALEKSLGVAFTLIRIGFSFGDWGSLLDCFKAYFVPRGRPLRRRDLHIHCHGAPLVHYDKFFHALAATNDQFRMASRVLSPHRKYYVWEMESVMYSQVPESYASSRASTSDFP</sequence>
<gene>
    <name evidence="1" type="ORF">FISHEDRAFT_55674</name>
</gene>
<proteinExistence type="predicted"/>
<accession>A0A0D7ALR0</accession>
<dbReference type="EMBL" id="KN881630">
    <property type="protein sequence ID" value="KIY52684.1"/>
    <property type="molecule type" value="Genomic_DNA"/>
</dbReference>
<protein>
    <submittedName>
        <fullName evidence="1">Uncharacterized protein</fullName>
    </submittedName>
</protein>
<dbReference type="OrthoDB" id="1452at2759"/>
<keyword evidence="2" id="KW-1185">Reference proteome</keyword>
<evidence type="ECO:0000313" key="1">
    <source>
        <dbReference type="EMBL" id="KIY52684.1"/>
    </source>
</evidence>
<organism evidence="1 2">
    <name type="scientific">Fistulina hepatica ATCC 64428</name>
    <dbReference type="NCBI Taxonomy" id="1128425"/>
    <lineage>
        <taxon>Eukaryota</taxon>
        <taxon>Fungi</taxon>
        <taxon>Dikarya</taxon>
        <taxon>Basidiomycota</taxon>
        <taxon>Agaricomycotina</taxon>
        <taxon>Agaricomycetes</taxon>
        <taxon>Agaricomycetidae</taxon>
        <taxon>Agaricales</taxon>
        <taxon>Fistulinaceae</taxon>
        <taxon>Fistulina</taxon>
    </lineage>
</organism>
<dbReference type="AlphaFoldDB" id="A0A0D7ALR0"/>
<evidence type="ECO:0000313" key="2">
    <source>
        <dbReference type="Proteomes" id="UP000054144"/>
    </source>
</evidence>
<name>A0A0D7ALR0_9AGAR</name>
<dbReference type="Proteomes" id="UP000054144">
    <property type="component" value="Unassembled WGS sequence"/>
</dbReference>
<reference evidence="1 2" key="1">
    <citation type="journal article" date="2015" name="Fungal Genet. Biol.">
        <title>Evolution of novel wood decay mechanisms in Agaricales revealed by the genome sequences of Fistulina hepatica and Cylindrobasidium torrendii.</title>
        <authorList>
            <person name="Floudas D."/>
            <person name="Held B.W."/>
            <person name="Riley R."/>
            <person name="Nagy L.G."/>
            <person name="Koehler G."/>
            <person name="Ransdell A.S."/>
            <person name="Younus H."/>
            <person name="Chow J."/>
            <person name="Chiniquy J."/>
            <person name="Lipzen A."/>
            <person name="Tritt A."/>
            <person name="Sun H."/>
            <person name="Haridas S."/>
            <person name="LaButti K."/>
            <person name="Ohm R.A."/>
            <person name="Kues U."/>
            <person name="Blanchette R.A."/>
            <person name="Grigoriev I.V."/>
            <person name="Minto R.E."/>
            <person name="Hibbett D.S."/>
        </authorList>
    </citation>
    <scope>NUCLEOTIDE SEQUENCE [LARGE SCALE GENOMIC DNA]</scope>
    <source>
        <strain evidence="1 2">ATCC 64428</strain>
    </source>
</reference>